<dbReference type="STRING" id="1314781.A0A165PH91"/>
<dbReference type="Proteomes" id="UP000077266">
    <property type="component" value="Unassembled WGS sequence"/>
</dbReference>
<protein>
    <recommendedName>
        <fullName evidence="1">Aminoglycoside phosphotransferase domain-containing protein</fullName>
    </recommendedName>
</protein>
<evidence type="ECO:0000313" key="2">
    <source>
        <dbReference type="EMBL" id="KZW02176.1"/>
    </source>
</evidence>
<dbReference type="PANTHER" id="PTHR21310:SF15">
    <property type="entry name" value="AMINOGLYCOSIDE PHOSPHOTRANSFERASE DOMAIN-CONTAINING PROTEIN"/>
    <property type="match status" value="1"/>
</dbReference>
<dbReference type="InterPro" id="IPR011009">
    <property type="entry name" value="Kinase-like_dom_sf"/>
</dbReference>
<dbReference type="AlphaFoldDB" id="A0A165PH91"/>
<proteinExistence type="predicted"/>
<dbReference type="InterPro" id="IPR002575">
    <property type="entry name" value="Aminoglycoside_PTrfase"/>
</dbReference>
<accession>A0A165PH91</accession>
<evidence type="ECO:0000313" key="3">
    <source>
        <dbReference type="Proteomes" id="UP000077266"/>
    </source>
</evidence>
<dbReference type="PANTHER" id="PTHR21310">
    <property type="entry name" value="AMINOGLYCOSIDE PHOSPHOTRANSFERASE-RELATED-RELATED"/>
    <property type="match status" value="1"/>
</dbReference>
<dbReference type="Pfam" id="PF01636">
    <property type="entry name" value="APH"/>
    <property type="match status" value="1"/>
</dbReference>
<feature type="domain" description="Aminoglycoside phosphotransferase" evidence="1">
    <location>
        <begin position="72"/>
        <end position="295"/>
    </location>
</feature>
<name>A0A165PH91_EXIGL</name>
<dbReference type="Gene3D" id="3.30.200.20">
    <property type="entry name" value="Phosphorylase Kinase, domain 1"/>
    <property type="match status" value="1"/>
</dbReference>
<dbReference type="OrthoDB" id="2906425at2759"/>
<dbReference type="InParanoid" id="A0A165PH91"/>
<reference evidence="2 3" key="1">
    <citation type="journal article" date="2016" name="Mol. Biol. Evol.">
        <title>Comparative Genomics of Early-Diverging Mushroom-Forming Fungi Provides Insights into the Origins of Lignocellulose Decay Capabilities.</title>
        <authorList>
            <person name="Nagy L.G."/>
            <person name="Riley R."/>
            <person name="Tritt A."/>
            <person name="Adam C."/>
            <person name="Daum C."/>
            <person name="Floudas D."/>
            <person name="Sun H."/>
            <person name="Yadav J.S."/>
            <person name="Pangilinan J."/>
            <person name="Larsson K.H."/>
            <person name="Matsuura K."/>
            <person name="Barry K."/>
            <person name="Labutti K."/>
            <person name="Kuo R."/>
            <person name="Ohm R.A."/>
            <person name="Bhattacharya S.S."/>
            <person name="Shirouzu T."/>
            <person name="Yoshinaga Y."/>
            <person name="Martin F.M."/>
            <person name="Grigoriev I.V."/>
            <person name="Hibbett D.S."/>
        </authorList>
    </citation>
    <scope>NUCLEOTIDE SEQUENCE [LARGE SCALE GENOMIC DNA]</scope>
    <source>
        <strain evidence="2 3">HHB12029</strain>
    </source>
</reference>
<organism evidence="2 3">
    <name type="scientific">Exidia glandulosa HHB12029</name>
    <dbReference type="NCBI Taxonomy" id="1314781"/>
    <lineage>
        <taxon>Eukaryota</taxon>
        <taxon>Fungi</taxon>
        <taxon>Dikarya</taxon>
        <taxon>Basidiomycota</taxon>
        <taxon>Agaricomycotina</taxon>
        <taxon>Agaricomycetes</taxon>
        <taxon>Auriculariales</taxon>
        <taxon>Exidiaceae</taxon>
        <taxon>Exidia</taxon>
    </lineage>
</organism>
<evidence type="ECO:0000259" key="1">
    <source>
        <dbReference type="Pfam" id="PF01636"/>
    </source>
</evidence>
<keyword evidence="3" id="KW-1185">Reference proteome</keyword>
<dbReference type="Gene3D" id="3.90.1200.10">
    <property type="match status" value="1"/>
</dbReference>
<gene>
    <name evidence="2" type="ORF">EXIGLDRAFT_481801</name>
</gene>
<dbReference type="EMBL" id="KV425889">
    <property type="protein sequence ID" value="KZW02176.1"/>
    <property type="molecule type" value="Genomic_DNA"/>
</dbReference>
<sequence length="400" mass="45046">MRPSDHWKTEEEFCTEEHPTSAIWESLPFDAIERLAATQRSGLPGTCKVNRHRYAAGQVWTVLEIEFTDNEVWIVRLRTNHNNKRAPEVDRVARRIESEVATLKLLKERTTVPVPTVFAYSSTADNALGFPYTFMSPVTGLSPDDVGINHWEVVPRELRATVDRYCDSLAGMHLQLSHLRFDSIGSVYIDPSDRDKFIVGPFSGSGLGPYSSAAEFYDASAKALRTQISAIAESAQRQRSALCLWLYERAVNVASSFPNDPARSMLVHTDCHIHNTLVNERGDVVGLMDWDCAAVLPTPLFATQMVTFNDALWAAPDEGRIEHFRLYNAALAQAEQSLPPEQRFVAEMHSSVTCRVLKFLHDWIIHEYDFSDSDNFGIVTEHLIGTSDVQAMLDSPDFQR</sequence>
<dbReference type="InterPro" id="IPR051678">
    <property type="entry name" value="AGP_Transferase"/>
</dbReference>
<dbReference type="SUPFAM" id="SSF56112">
    <property type="entry name" value="Protein kinase-like (PK-like)"/>
    <property type="match status" value="1"/>
</dbReference>